<dbReference type="RefSeq" id="WP_250603410.1">
    <property type="nucleotide sequence ID" value="NZ_JAMOKX010000001.1"/>
</dbReference>
<dbReference type="InterPro" id="IPR019292">
    <property type="entry name" value="McrC"/>
</dbReference>
<keyword evidence="1" id="KW-0378">Hydrolase</keyword>
<protein>
    <submittedName>
        <fullName evidence="1">5-methylcytosine-specific restriction endonuclease system specificity protein McrC</fullName>
        <ecNumber evidence="1">3.1.21.-</ecNumber>
    </submittedName>
</protein>
<dbReference type="PANTHER" id="PTHR38733:SF1">
    <property type="entry name" value="TYPE IV METHYL-DIRECTED RESTRICTION ENZYME ECOKMCRBC"/>
    <property type="match status" value="1"/>
</dbReference>
<organism evidence="1 2">
    <name type="scientific">Helicobacter colisuis</name>
    <dbReference type="NCBI Taxonomy" id="2949739"/>
    <lineage>
        <taxon>Bacteria</taxon>
        <taxon>Pseudomonadati</taxon>
        <taxon>Campylobacterota</taxon>
        <taxon>Epsilonproteobacteria</taxon>
        <taxon>Campylobacterales</taxon>
        <taxon>Helicobacteraceae</taxon>
        <taxon>Helicobacter</taxon>
    </lineage>
</organism>
<dbReference type="PANTHER" id="PTHR38733">
    <property type="entry name" value="PROTEIN MCRC"/>
    <property type="match status" value="1"/>
</dbReference>
<proteinExistence type="predicted"/>
<evidence type="ECO:0000313" key="2">
    <source>
        <dbReference type="Proteomes" id="UP001057522"/>
    </source>
</evidence>
<comment type="caution">
    <text evidence="1">The sequence shown here is derived from an EMBL/GenBank/DDBJ whole genome shotgun (WGS) entry which is preliminary data.</text>
</comment>
<name>A0ABT0TSG0_9HELI</name>
<dbReference type="EC" id="3.1.21.-" evidence="1"/>
<dbReference type="GO" id="GO:0004519">
    <property type="term" value="F:endonuclease activity"/>
    <property type="evidence" value="ECO:0007669"/>
    <property type="project" value="UniProtKB-KW"/>
</dbReference>
<sequence>MIKIQNIYHMLAYAFHALNESEYKEFGTEKFENAADLLSAIIIKGIKTQLKRELGRTYLDKTESLSCLHGKIDITESIKQQTLIKHQLICAYDELSVDSYMNRILKTTMKLLLQYDIDKSRKKGLQELLLYFAEIKTIKIHSINWRFAFHRNNQTYQMLMSICQLIIKGLLQNTSDGSLKLMDFFNDQQMCHLHERFILGYYKRHFSQIKTNSLQIKWALDDKFDTMLPTMQTDITLTYNNKILIIDAKYYNQITQTRYNSNTYRSHNLYQIFTYVKNMASSDKGENKEVSGMLLYAKPDDEINHDSTYIMSGNKITIKTLDLNCDFKEIAKQLDLIAKNLIGI</sequence>
<dbReference type="EMBL" id="JAMOKX010000001">
    <property type="protein sequence ID" value="MCL9818857.1"/>
    <property type="molecule type" value="Genomic_DNA"/>
</dbReference>
<keyword evidence="1" id="KW-0540">Nuclease</keyword>
<dbReference type="GO" id="GO:0016787">
    <property type="term" value="F:hydrolase activity"/>
    <property type="evidence" value="ECO:0007669"/>
    <property type="project" value="UniProtKB-KW"/>
</dbReference>
<dbReference type="Pfam" id="PF10117">
    <property type="entry name" value="McrBC"/>
    <property type="match status" value="1"/>
</dbReference>
<dbReference type="PIRSF" id="PIRSF003109">
    <property type="entry name" value="McrC"/>
    <property type="match status" value="1"/>
</dbReference>
<dbReference type="Proteomes" id="UP001057522">
    <property type="component" value="Unassembled WGS sequence"/>
</dbReference>
<accession>A0ABT0TSG0</accession>
<gene>
    <name evidence="1" type="primary">mcrC</name>
    <name evidence="1" type="ORF">NCR95_01505</name>
</gene>
<evidence type="ECO:0000313" key="1">
    <source>
        <dbReference type="EMBL" id="MCL9818857.1"/>
    </source>
</evidence>
<keyword evidence="1" id="KW-0255">Endonuclease</keyword>
<dbReference type="NCBIfam" id="NF007277">
    <property type="entry name" value="PRK09736.1"/>
    <property type="match status" value="1"/>
</dbReference>
<dbReference type="InterPro" id="IPR014407">
    <property type="entry name" value="McrC_bac"/>
</dbReference>
<reference evidence="1" key="1">
    <citation type="submission" date="2022-06" db="EMBL/GenBank/DDBJ databases">
        <title>Helicobacter colisuis sp. nov.</title>
        <authorList>
            <person name="Papic B."/>
            <person name="Gruntar I."/>
        </authorList>
    </citation>
    <scope>NUCLEOTIDE SEQUENCE</scope>
    <source>
        <strain evidence="1">11154-15</strain>
    </source>
</reference>
<keyword evidence="2" id="KW-1185">Reference proteome</keyword>